<dbReference type="GO" id="GO:0015035">
    <property type="term" value="F:protein-disulfide reductase activity"/>
    <property type="evidence" value="ECO:0007669"/>
    <property type="project" value="InterPro"/>
</dbReference>
<dbReference type="AlphaFoldDB" id="A0A6J6D3Z6"/>
<reference evidence="1" key="1">
    <citation type="submission" date="2020-05" db="EMBL/GenBank/DDBJ databases">
        <authorList>
            <person name="Chiriac C."/>
            <person name="Salcher M."/>
            <person name="Ghai R."/>
            <person name="Kavagutti S V."/>
        </authorList>
    </citation>
    <scope>NUCLEOTIDE SEQUENCE</scope>
</reference>
<dbReference type="EMBL" id="CAEZTC010000067">
    <property type="protein sequence ID" value="CAB4558610.1"/>
    <property type="molecule type" value="Genomic_DNA"/>
</dbReference>
<dbReference type="Pfam" id="PF04134">
    <property type="entry name" value="DCC1-like"/>
    <property type="match status" value="1"/>
</dbReference>
<gene>
    <name evidence="1" type="ORF">UFOPK1572_00663</name>
</gene>
<accession>A0A6J6D3Z6</accession>
<organism evidence="1">
    <name type="scientific">freshwater metagenome</name>
    <dbReference type="NCBI Taxonomy" id="449393"/>
    <lineage>
        <taxon>unclassified sequences</taxon>
        <taxon>metagenomes</taxon>
        <taxon>ecological metagenomes</taxon>
    </lineage>
</organism>
<evidence type="ECO:0000313" key="1">
    <source>
        <dbReference type="EMBL" id="CAB4558610.1"/>
    </source>
</evidence>
<proteinExistence type="predicted"/>
<name>A0A6J6D3Z6_9ZZZZ</name>
<protein>
    <submittedName>
        <fullName evidence="1">Unannotated protein</fullName>
    </submittedName>
</protein>
<sequence length="118" mass="13086">MSAGVVVYDGDCGICQASARWIERHIPSLDVQSHYEYGVEELGSVWLVTPTYNYEGAEAVARVLMLSSKRWMHVCGRIMNAPVVRLVASGIYRVIARNRRHISRALGLNACAIPSPKN</sequence>
<dbReference type="InterPro" id="IPR007263">
    <property type="entry name" value="DCC1-like"/>
</dbReference>